<evidence type="ECO:0000313" key="2">
    <source>
        <dbReference type="Proteomes" id="UP000741863"/>
    </source>
</evidence>
<organism evidence="1 2">
    <name type="scientific">Geomicrobium sediminis</name>
    <dbReference type="NCBI Taxonomy" id="1347788"/>
    <lineage>
        <taxon>Bacteria</taxon>
        <taxon>Bacillati</taxon>
        <taxon>Bacillota</taxon>
        <taxon>Bacilli</taxon>
        <taxon>Bacillales</taxon>
        <taxon>Geomicrobium</taxon>
    </lineage>
</organism>
<proteinExistence type="predicted"/>
<evidence type="ECO:0000313" key="1">
    <source>
        <dbReference type="EMBL" id="MBM7635013.1"/>
    </source>
</evidence>
<accession>A0ABS2PHU8</accession>
<dbReference type="RefSeq" id="WP_204699753.1">
    <property type="nucleotide sequence ID" value="NZ_JAFBEC010000021.1"/>
</dbReference>
<sequence>MAINDLKMIGTFSELSADQLHVSIYKSLDKVAKRQAMLTQFSHYIVENMKFYHPCWLVAFKRTCERGLFPPKAERVYAFIDAVSGYRTEIDAFPSLTDNVDHSVPIVEAVIQNERILRPYMVDLENYWNRQYVGKRPSYDREEIILAYEPMILVSLRIGEFHRSIVLDGVTGETREERALKWDQDDYHKF</sequence>
<keyword evidence="2" id="KW-1185">Reference proteome</keyword>
<reference evidence="1 2" key="1">
    <citation type="submission" date="2021-01" db="EMBL/GenBank/DDBJ databases">
        <title>Genomic Encyclopedia of Type Strains, Phase IV (KMG-IV): sequencing the most valuable type-strain genomes for metagenomic binning, comparative biology and taxonomic classification.</title>
        <authorList>
            <person name="Goeker M."/>
        </authorList>
    </citation>
    <scope>NUCLEOTIDE SEQUENCE [LARGE SCALE GENOMIC DNA]</scope>
    <source>
        <strain evidence="1 2">DSM 25540</strain>
    </source>
</reference>
<name>A0ABS2PHU8_9BACL</name>
<dbReference type="EMBL" id="JAFBEC010000021">
    <property type="protein sequence ID" value="MBM7635013.1"/>
    <property type="molecule type" value="Genomic_DNA"/>
</dbReference>
<dbReference type="Proteomes" id="UP000741863">
    <property type="component" value="Unassembled WGS sequence"/>
</dbReference>
<comment type="caution">
    <text evidence="1">The sequence shown here is derived from an EMBL/GenBank/DDBJ whole genome shotgun (WGS) entry which is preliminary data.</text>
</comment>
<protein>
    <submittedName>
        <fullName evidence="1">Uncharacterized protein</fullName>
    </submittedName>
</protein>
<gene>
    <name evidence="1" type="ORF">JOD17_004156</name>
</gene>